<gene>
    <name evidence="1" type="ORF">CB0940_04615</name>
    <name evidence="2" type="ORF">RHO25_006502</name>
</gene>
<dbReference type="EMBL" id="CP134187">
    <property type="protein sequence ID" value="WPB01870.1"/>
    <property type="molecule type" value="Genomic_DNA"/>
</dbReference>
<name>A0A2G5HKP9_CERBT</name>
<dbReference type="AlphaFoldDB" id="A0A2G5HKP9"/>
<sequence length="259" mass="29464">MRPQEEGMAVEGGEKEVSPNLELPIQPTTIVPAPAIAAPRVFGITELLEMILVNLPLEDRFVMQHVDQHFNATIARSKKLKSIMHLESQNIPGDQIPLSRELLDSEVYELNSNIGKDTALEHALLQVGIRHRHPYFKIGNRLEVWSIFEYDRELADETPEPQPSWTRVRIGKGGFHLRAASFLRSPVKIHDTDRLGEDATLGDILDLFEKHRKCERQRVWVPVGGRDKAVLEEDEEAVLKFDRSIEFDKITRSPLPGTN</sequence>
<keyword evidence="4" id="KW-1185">Reference proteome</keyword>
<reference evidence="1 3" key="1">
    <citation type="submission" date="2015-10" db="EMBL/GenBank/DDBJ databases">
        <title>The cercosporin biosynthetic gene cluster was horizontally transferred to several fungal lineages and shown to be expanded in Cercospora beticola based on microsynteny with recipient genomes.</title>
        <authorList>
            <person name="De Jonge R."/>
            <person name="Ebert M.K."/>
            <person name="Suttle J.C."/>
            <person name="Jurick Ii W.M."/>
            <person name="Secor G.A."/>
            <person name="Thomma B.P."/>
            <person name="Van De Peer Y."/>
            <person name="Bolton M.D."/>
        </authorList>
    </citation>
    <scope>NUCLEOTIDE SEQUENCE [LARGE SCALE GENOMIC DNA]</scope>
    <source>
        <strain evidence="1 3">09-40</strain>
    </source>
</reference>
<dbReference type="Proteomes" id="UP001302367">
    <property type="component" value="Chromosome 4"/>
</dbReference>
<dbReference type="EMBL" id="LKMD01000105">
    <property type="protein sequence ID" value="PIA92783.1"/>
    <property type="molecule type" value="Genomic_DNA"/>
</dbReference>
<evidence type="ECO:0000313" key="2">
    <source>
        <dbReference type="EMBL" id="WPB01870.1"/>
    </source>
</evidence>
<accession>A0A2G5HKP9</accession>
<evidence type="ECO:0000313" key="4">
    <source>
        <dbReference type="Proteomes" id="UP001302367"/>
    </source>
</evidence>
<organism evidence="1 3">
    <name type="scientific">Cercospora beticola</name>
    <name type="common">Sugarbeet leaf spot fungus</name>
    <dbReference type="NCBI Taxonomy" id="122368"/>
    <lineage>
        <taxon>Eukaryota</taxon>
        <taxon>Fungi</taxon>
        <taxon>Dikarya</taxon>
        <taxon>Ascomycota</taxon>
        <taxon>Pezizomycotina</taxon>
        <taxon>Dothideomycetes</taxon>
        <taxon>Dothideomycetidae</taxon>
        <taxon>Mycosphaerellales</taxon>
        <taxon>Mycosphaerellaceae</taxon>
        <taxon>Cercospora</taxon>
    </lineage>
</organism>
<dbReference type="Proteomes" id="UP000230605">
    <property type="component" value="Chromosome 4"/>
</dbReference>
<protein>
    <recommendedName>
        <fullName evidence="5">F-box domain-containing protein</fullName>
    </recommendedName>
</protein>
<evidence type="ECO:0008006" key="5">
    <source>
        <dbReference type="Google" id="ProtNLM"/>
    </source>
</evidence>
<dbReference type="OrthoDB" id="3637343at2759"/>
<proteinExistence type="predicted"/>
<evidence type="ECO:0000313" key="3">
    <source>
        <dbReference type="Proteomes" id="UP000230605"/>
    </source>
</evidence>
<evidence type="ECO:0000313" key="1">
    <source>
        <dbReference type="EMBL" id="PIA92783.1"/>
    </source>
</evidence>
<reference evidence="2 4" key="2">
    <citation type="submission" date="2023-09" db="EMBL/GenBank/DDBJ databases">
        <title>Complete-Gapless Cercospora beticola genome.</title>
        <authorList>
            <person name="Wyatt N.A."/>
            <person name="Spanner R.E."/>
            <person name="Bolton M.D."/>
        </authorList>
    </citation>
    <scope>NUCLEOTIDE SEQUENCE [LARGE SCALE GENOMIC DNA]</scope>
    <source>
        <strain evidence="2">Cb09-40</strain>
    </source>
</reference>